<organism evidence="5 6">
    <name type="scientific">Persicimonas caeni</name>
    <dbReference type="NCBI Taxonomy" id="2292766"/>
    <lineage>
        <taxon>Bacteria</taxon>
        <taxon>Deltaproteobacteria</taxon>
        <taxon>Bradymonadales</taxon>
        <taxon>Bradymonadaceae</taxon>
        <taxon>Persicimonas</taxon>
    </lineage>
</organism>
<protein>
    <recommendedName>
        <fullName evidence="4">Orn/DAP/Arg decarboxylase 2 N-terminal domain-containing protein</fullName>
    </recommendedName>
</protein>
<sequence length="394" mass="43636">MSCSTIPPLVRQTAAEVKTPFFLVDIDGIRASLRAHQQAWASHFPRVEVAYSYKSNSLADITRLFAREGLAAEVVSGRELELALQDGFQPDKIYFDGPLKTPDELRSALEAGVAIQVDSLPELSTVLELSDQLASCPRISMRLATRRPNGRWSRFGLLLSEVATALQLLDDAEVRLSGLHFHVGSNQPSPRLYRETIAIYGSLFRQIVDLYDGDIWLDIGGGFPSKSQTPAKTPEIAEFADAVATAFRAQHLDPHHFTLVVEPGRSLVEDHGYLVSRVRHEKRRNGRRLLVLDAGRNLIPSLETWHHPIEVVHDAPELAGSLDQEIEYDLFGAQCFESDSLARGFTSPVPLSPGTLLVFGEVGAYDLATSHSWIRQAPPVLTVSEEQWQPSSSR</sequence>
<name>A0A4Y6PS48_PERCE</name>
<feature type="active site" description="Proton donor" evidence="3">
    <location>
        <position position="335"/>
    </location>
</feature>
<dbReference type="GO" id="GO:0008836">
    <property type="term" value="F:diaminopimelate decarboxylase activity"/>
    <property type="evidence" value="ECO:0007669"/>
    <property type="project" value="TreeGrafter"/>
</dbReference>
<evidence type="ECO:0000313" key="6">
    <source>
        <dbReference type="Proteomes" id="UP000315995"/>
    </source>
</evidence>
<evidence type="ECO:0000313" key="5">
    <source>
        <dbReference type="EMBL" id="QDG51148.1"/>
    </source>
</evidence>
<evidence type="ECO:0000256" key="3">
    <source>
        <dbReference type="PIRSR" id="PIRSR600183-50"/>
    </source>
</evidence>
<dbReference type="PANTHER" id="PTHR43727:SF3">
    <property type="entry name" value="GROUP IV DECARBOXYLASE"/>
    <property type="match status" value="1"/>
</dbReference>
<keyword evidence="6" id="KW-1185">Reference proteome</keyword>
<accession>A0A5B8Y9J4</accession>
<dbReference type="Proteomes" id="UP000315995">
    <property type="component" value="Chromosome"/>
</dbReference>
<evidence type="ECO:0000259" key="4">
    <source>
        <dbReference type="Pfam" id="PF02784"/>
    </source>
</evidence>
<feature type="domain" description="Orn/DAP/Arg decarboxylase 2 N-terminal" evidence="4">
    <location>
        <begin position="31"/>
        <end position="268"/>
    </location>
</feature>
<dbReference type="GO" id="GO:0009089">
    <property type="term" value="P:lysine biosynthetic process via diaminopimelate"/>
    <property type="evidence" value="ECO:0007669"/>
    <property type="project" value="TreeGrafter"/>
</dbReference>
<dbReference type="SUPFAM" id="SSF51419">
    <property type="entry name" value="PLP-binding barrel"/>
    <property type="match status" value="1"/>
</dbReference>
<dbReference type="InterPro" id="IPR009006">
    <property type="entry name" value="Ala_racemase/Decarboxylase_C"/>
</dbReference>
<dbReference type="SUPFAM" id="SSF50621">
    <property type="entry name" value="Alanine racemase C-terminal domain-like"/>
    <property type="match status" value="1"/>
</dbReference>
<comment type="cofactor">
    <cofactor evidence="1 3">
        <name>pyridoxal 5'-phosphate</name>
        <dbReference type="ChEBI" id="CHEBI:597326"/>
    </cofactor>
</comment>
<dbReference type="InterPro" id="IPR022644">
    <property type="entry name" value="De-COase2_N"/>
</dbReference>
<feature type="modified residue" description="N6-(pyridoxal phosphate)lysine" evidence="3">
    <location>
        <position position="54"/>
    </location>
</feature>
<dbReference type="Gene3D" id="2.40.37.10">
    <property type="entry name" value="Lyase, Ornithine Decarboxylase, Chain A, domain 1"/>
    <property type="match status" value="1"/>
</dbReference>
<dbReference type="PANTHER" id="PTHR43727">
    <property type="entry name" value="DIAMINOPIMELATE DECARBOXYLASE"/>
    <property type="match status" value="1"/>
</dbReference>
<proteinExistence type="predicted"/>
<dbReference type="OrthoDB" id="9802241at2"/>
<dbReference type="PRINTS" id="PR01179">
    <property type="entry name" value="ODADCRBXLASE"/>
</dbReference>
<keyword evidence="2 3" id="KW-0663">Pyridoxal phosphate</keyword>
<evidence type="ECO:0000256" key="1">
    <source>
        <dbReference type="ARBA" id="ARBA00001933"/>
    </source>
</evidence>
<accession>A0A4Y6PS48</accession>
<dbReference type="Pfam" id="PF02784">
    <property type="entry name" value="Orn_Arg_deC_N"/>
    <property type="match status" value="1"/>
</dbReference>
<evidence type="ECO:0000256" key="2">
    <source>
        <dbReference type="ARBA" id="ARBA00022898"/>
    </source>
</evidence>
<dbReference type="InterPro" id="IPR000183">
    <property type="entry name" value="Orn/DAP/Arg_de-COase"/>
</dbReference>
<dbReference type="InterPro" id="IPR029066">
    <property type="entry name" value="PLP-binding_barrel"/>
</dbReference>
<dbReference type="AlphaFoldDB" id="A0A4Y6PS48"/>
<dbReference type="EMBL" id="CP041186">
    <property type="protein sequence ID" value="QDG51148.1"/>
    <property type="molecule type" value="Genomic_DNA"/>
</dbReference>
<reference evidence="5 6" key="1">
    <citation type="submission" date="2019-06" db="EMBL/GenBank/DDBJ databases">
        <title>Persicimonas caeni gen. nov., sp. nov., a predatory bacterium isolated from solar saltern.</title>
        <authorList>
            <person name="Wang S."/>
        </authorList>
    </citation>
    <scope>NUCLEOTIDE SEQUENCE [LARGE SCALE GENOMIC DNA]</scope>
    <source>
        <strain evidence="5 6">YN101</strain>
    </source>
</reference>
<dbReference type="Gene3D" id="3.20.20.10">
    <property type="entry name" value="Alanine racemase"/>
    <property type="match status" value="1"/>
</dbReference>
<gene>
    <name evidence="5" type="ORF">FIV42_10490</name>
</gene>
<dbReference type="RefSeq" id="WP_141197633.1">
    <property type="nucleotide sequence ID" value="NZ_CP041186.1"/>
</dbReference>